<dbReference type="Pfam" id="PF03479">
    <property type="entry name" value="PCC"/>
    <property type="match status" value="1"/>
</dbReference>
<dbReference type="EMBL" id="VXIV02002034">
    <property type="protein sequence ID" value="KAF6027737.1"/>
    <property type="molecule type" value="Genomic_DNA"/>
</dbReference>
<gene>
    <name evidence="2" type="ORF">EB796_013960</name>
</gene>
<keyword evidence="3" id="KW-1185">Reference proteome</keyword>
<evidence type="ECO:0000259" key="1">
    <source>
        <dbReference type="PROSITE" id="PS51742"/>
    </source>
</evidence>
<dbReference type="Proteomes" id="UP000593567">
    <property type="component" value="Unassembled WGS sequence"/>
</dbReference>
<evidence type="ECO:0000313" key="3">
    <source>
        <dbReference type="Proteomes" id="UP000593567"/>
    </source>
</evidence>
<dbReference type="PANTHER" id="PTHR34988">
    <property type="entry name" value="PROTEIN, PUTATIVE-RELATED"/>
    <property type="match status" value="1"/>
</dbReference>
<dbReference type="AlphaFoldDB" id="A0A7J7JP06"/>
<evidence type="ECO:0000313" key="2">
    <source>
        <dbReference type="EMBL" id="KAF6027737.1"/>
    </source>
</evidence>
<reference evidence="2" key="1">
    <citation type="submission" date="2020-06" db="EMBL/GenBank/DDBJ databases">
        <title>Draft genome of Bugula neritina, a colonial animal packing powerful symbionts and potential medicines.</title>
        <authorList>
            <person name="Rayko M."/>
        </authorList>
    </citation>
    <scope>NUCLEOTIDE SEQUENCE [LARGE SCALE GENOMIC DNA]</scope>
    <source>
        <strain evidence="2">Kwan_BN1</strain>
    </source>
</reference>
<dbReference type="CDD" id="cd11378">
    <property type="entry name" value="DUF296"/>
    <property type="match status" value="1"/>
</dbReference>
<name>A0A7J7JP06_BUGNE</name>
<comment type="caution">
    <text evidence="2">The sequence shown here is derived from an EMBL/GenBank/DDBJ whole genome shotgun (WGS) entry which is preliminary data.</text>
</comment>
<sequence length="85" mass="9201">MADSQTIKVCEGPFEIVSLVGVIASPHAHLHISLSDSKGQVIGGHLVEDDIIYTTAELVITELCSISLERKPCQLSGWDELVVKE</sequence>
<accession>A0A7J7JP06</accession>
<organism evidence="2 3">
    <name type="scientific">Bugula neritina</name>
    <name type="common">Brown bryozoan</name>
    <name type="synonym">Sertularia neritina</name>
    <dbReference type="NCBI Taxonomy" id="10212"/>
    <lineage>
        <taxon>Eukaryota</taxon>
        <taxon>Metazoa</taxon>
        <taxon>Spiralia</taxon>
        <taxon>Lophotrochozoa</taxon>
        <taxon>Bryozoa</taxon>
        <taxon>Gymnolaemata</taxon>
        <taxon>Cheilostomatida</taxon>
        <taxon>Flustrina</taxon>
        <taxon>Buguloidea</taxon>
        <taxon>Bugulidae</taxon>
        <taxon>Bugula</taxon>
    </lineage>
</organism>
<protein>
    <recommendedName>
        <fullName evidence="1">PPC domain-containing protein</fullName>
    </recommendedName>
</protein>
<proteinExistence type="predicted"/>
<dbReference type="OrthoDB" id="2156856at2759"/>
<dbReference type="SUPFAM" id="SSF117856">
    <property type="entry name" value="AF0104/ALDC/Ptd012-like"/>
    <property type="match status" value="1"/>
</dbReference>
<dbReference type="InterPro" id="IPR005175">
    <property type="entry name" value="PPC_dom"/>
</dbReference>
<dbReference type="PANTHER" id="PTHR34988:SF1">
    <property type="entry name" value="DNA-BINDING PROTEIN"/>
    <property type="match status" value="1"/>
</dbReference>
<feature type="domain" description="PPC" evidence="1">
    <location>
        <begin position="1"/>
        <end position="84"/>
    </location>
</feature>
<dbReference type="Gene3D" id="3.30.1330.80">
    <property type="entry name" value="Hypothetical protein, similar to alpha- acetolactate decarboxylase, domain 2"/>
    <property type="match status" value="1"/>
</dbReference>
<dbReference type="PROSITE" id="PS51742">
    <property type="entry name" value="PPC"/>
    <property type="match status" value="1"/>
</dbReference>